<gene>
    <name evidence="2" type="ORF">DIZ78_10250</name>
</gene>
<organism evidence="2 3">
    <name type="scientific">endosymbiont of Escarpia spicata</name>
    <dbReference type="NCBI Taxonomy" id="2200908"/>
    <lineage>
        <taxon>Bacteria</taxon>
        <taxon>Pseudomonadati</taxon>
        <taxon>Pseudomonadota</taxon>
        <taxon>Gammaproteobacteria</taxon>
        <taxon>sulfur-oxidizing symbionts</taxon>
    </lineage>
</organism>
<feature type="domain" description="Carboxymuconolactone decarboxylase-like" evidence="1">
    <location>
        <begin position="8"/>
        <end position="79"/>
    </location>
</feature>
<protein>
    <submittedName>
        <fullName evidence="2">Carboxymuconolactone decarboxylase family protein</fullName>
    </submittedName>
</protein>
<accession>A0A370DKB1</accession>
<dbReference type="AlphaFoldDB" id="A0A370DKB1"/>
<dbReference type="SUPFAM" id="SSF69118">
    <property type="entry name" value="AhpD-like"/>
    <property type="match status" value="1"/>
</dbReference>
<keyword evidence="3" id="KW-1185">Reference proteome</keyword>
<evidence type="ECO:0000259" key="1">
    <source>
        <dbReference type="Pfam" id="PF02627"/>
    </source>
</evidence>
<dbReference type="InterPro" id="IPR003779">
    <property type="entry name" value="CMD-like"/>
</dbReference>
<evidence type="ECO:0000313" key="2">
    <source>
        <dbReference type="EMBL" id="RDH85338.1"/>
    </source>
</evidence>
<dbReference type="EMBL" id="QFXE01000013">
    <property type="protein sequence ID" value="RDH85338.1"/>
    <property type="molecule type" value="Genomic_DNA"/>
</dbReference>
<dbReference type="Proteomes" id="UP000254771">
    <property type="component" value="Unassembled WGS sequence"/>
</dbReference>
<sequence>MLNAEQKALYDAFYESTHNNRYLDRKSEVLVGLAAAMAMNCAPCTDYYLQQAKDAQVSKGELSEVLAKVMAVAAGQKRLQVQDVLRKSKVDLDSFG</sequence>
<reference evidence="2 3" key="1">
    <citation type="journal article" date="2018" name="ISME J.">
        <title>Endosymbiont genomes yield clues of tubeworm success.</title>
        <authorList>
            <person name="Li Y."/>
            <person name="Liles M.R."/>
            <person name="Halanych K.M."/>
        </authorList>
    </citation>
    <scope>NUCLEOTIDE SEQUENCE [LARGE SCALE GENOMIC DNA]</scope>
    <source>
        <strain evidence="2">A1462</strain>
    </source>
</reference>
<dbReference type="GO" id="GO:0051920">
    <property type="term" value="F:peroxiredoxin activity"/>
    <property type="evidence" value="ECO:0007669"/>
    <property type="project" value="InterPro"/>
</dbReference>
<dbReference type="Gene3D" id="1.20.1290.10">
    <property type="entry name" value="AhpD-like"/>
    <property type="match status" value="1"/>
</dbReference>
<comment type="caution">
    <text evidence="2">The sequence shown here is derived from an EMBL/GenBank/DDBJ whole genome shotgun (WGS) entry which is preliminary data.</text>
</comment>
<name>A0A370DKB1_9GAMM</name>
<dbReference type="InterPro" id="IPR029032">
    <property type="entry name" value="AhpD-like"/>
</dbReference>
<evidence type="ECO:0000313" key="3">
    <source>
        <dbReference type="Proteomes" id="UP000254771"/>
    </source>
</evidence>
<dbReference type="Pfam" id="PF02627">
    <property type="entry name" value="CMD"/>
    <property type="match status" value="1"/>
</dbReference>
<proteinExistence type="predicted"/>